<evidence type="ECO:0008006" key="4">
    <source>
        <dbReference type="Google" id="ProtNLM"/>
    </source>
</evidence>
<gene>
    <name evidence="2" type="ORF">HPB52_001827</name>
</gene>
<dbReference type="EMBL" id="JABSTV010001255">
    <property type="protein sequence ID" value="KAH7934885.1"/>
    <property type="molecule type" value="Genomic_DNA"/>
</dbReference>
<feature type="region of interest" description="Disordered" evidence="1">
    <location>
        <begin position="110"/>
        <end position="150"/>
    </location>
</feature>
<name>A0A9D4PBX3_RHISA</name>
<protein>
    <recommendedName>
        <fullName evidence="4">Gag-like protein</fullName>
    </recommendedName>
</protein>
<sequence>MTSQHKRRLPASDGYDDFIDFGAPGCHSAPKQSAAQDDYQGEPRESYSFPDYHDTAKRVRFRGAREAAVFEETRASSYDNAPSATNKEAAGVHTVKETIARHLGNGANAACSAANGSTERELGNRVPPPVVVPNHESRSKDAAAPSPRSMGHTEPWIPLLITFVDETITAWDLDPKAVDEAIRDFCGSESVIAVKTTATGCFVVNLRNGASVVKLQSMKSLLGAAVQVKLSSWYTRNMAKIRSIPLYVKDEEVMDALVPIGVIAARRAVAYTRLDNGECLETPKNTVILVFGPEVTAMPATVTIDGEEHEVEPCQRVPIQCMNCFGYGHQARRCGSPARCKLCAGLHHHHQCSCLDGYLCVNCGGGHAATFSSCPARERAIADLEACYHK</sequence>
<proteinExistence type="predicted"/>
<dbReference type="AlphaFoldDB" id="A0A9D4PBX3"/>
<reference evidence="2" key="1">
    <citation type="journal article" date="2020" name="Cell">
        <title>Large-Scale Comparative Analyses of Tick Genomes Elucidate Their Genetic Diversity and Vector Capacities.</title>
        <authorList>
            <consortium name="Tick Genome and Microbiome Consortium (TIGMIC)"/>
            <person name="Jia N."/>
            <person name="Wang J."/>
            <person name="Shi W."/>
            <person name="Du L."/>
            <person name="Sun Y."/>
            <person name="Zhan W."/>
            <person name="Jiang J.F."/>
            <person name="Wang Q."/>
            <person name="Zhang B."/>
            <person name="Ji P."/>
            <person name="Bell-Sakyi L."/>
            <person name="Cui X.M."/>
            <person name="Yuan T.T."/>
            <person name="Jiang B.G."/>
            <person name="Yang W.F."/>
            <person name="Lam T.T."/>
            <person name="Chang Q.C."/>
            <person name="Ding S.J."/>
            <person name="Wang X.J."/>
            <person name="Zhu J.G."/>
            <person name="Ruan X.D."/>
            <person name="Zhao L."/>
            <person name="Wei J.T."/>
            <person name="Ye R.Z."/>
            <person name="Que T.C."/>
            <person name="Du C.H."/>
            <person name="Zhou Y.H."/>
            <person name="Cheng J.X."/>
            <person name="Dai P.F."/>
            <person name="Guo W.B."/>
            <person name="Han X.H."/>
            <person name="Huang E.J."/>
            <person name="Li L.F."/>
            <person name="Wei W."/>
            <person name="Gao Y.C."/>
            <person name="Liu J.Z."/>
            <person name="Shao H.Z."/>
            <person name="Wang X."/>
            <person name="Wang C.C."/>
            <person name="Yang T.C."/>
            <person name="Huo Q.B."/>
            <person name="Li W."/>
            <person name="Chen H.Y."/>
            <person name="Chen S.E."/>
            <person name="Zhou L.G."/>
            <person name="Ni X.B."/>
            <person name="Tian J.H."/>
            <person name="Sheng Y."/>
            <person name="Liu T."/>
            <person name="Pan Y.S."/>
            <person name="Xia L.Y."/>
            <person name="Li J."/>
            <person name="Zhao F."/>
            <person name="Cao W.C."/>
        </authorList>
    </citation>
    <scope>NUCLEOTIDE SEQUENCE</scope>
    <source>
        <strain evidence="2">Rsan-2018</strain>
    </source>
</reference>
<dbReference type="VEuPathDB" id="VectorBase:RSAN_040482"/>
<dbReference type="Proteomes" id="UP000821837">
    <property type="component" value="Unassembled WGS sequence"/>
</dbReference>
<evidence type="ECO:0000256" key="1">
    <source>
        <dbReference type="SAM" id="MobiDB-lite"/>
    </source>
</evidence>
<evidence type="ECO:0000313" key="2">
    <source>
        <dbReference type="EMBL" id="KAH7934885.1"/>
    </source>
</evidence>
<feature type="region of interest" description="Disordered" evidence="1">
    <location>
        <begin position="22"/>
        <end position="51"/>
    </location>
</feature>
<feature type="compositionally biased region" description="Basic and acidic residues" evidence="1">
    <location>
        <begin position="41"/>
        <end position="51"/>
    </location>
</feature>
<evidence type="ECO:0000313" key="3">
    <source>
        <dbReference type="Proteomes" id="UP000821837"/>
    </source>
</evidence>
<reference evidence="2" key="2">
    <citation type="submission" date="2021-09" db="EMBL/GenBank/DDBJ databases">
        <authorList>
            <person name="Jia N."/>
            <person name="Wang J."/>
            <person name="Shi W."/>
            <person name="Du L."/>
            <person name="Sun Y."/>
            <person name="Zhan W."/>
            <person name="Jiang J."/>
            <person name="Wang Q."/>
            <person name="Zhang B."/>
            <person name="Ji P."/>
            <person name="Sakyi L.B."/>
            <person name="Cui X."/>
            <person name="Yuan T."/>
            <person name="Jiang B."/>
            <person name="Yang W."/>
            <person name="Lam T.T.-Y."/>
            <person name="Chang Q."/>
            <person name="Ding S."/>
            <person name="Wang X."/>
            <person name="Zhu J."/>
            <person name="Ruan X."/>
            <person name="Zhao L."/>
            <person name="Wei J."/>
            <person name="Que T."/>
            <person name="Du C."/>
            <person name="Cheng J."/>
            <person name="Dai P."/>
            <person name="Han X."/>
            <person name="Huang E."/>
            <person name="Gao Y."/>
            <person name="Liu J."/>
            <person name="Shao H."/>
            <person name="Ye R."/>
            <person name="Li L."/>
            <person name="Wei W."/>
            <person name="Wang X."/>
            <person name="Wang C."/>
            <person name="Huo Q."/>
            <person name="Li W."/>
            <person name="Guo W."/>
            <person name="Chen H."/>
            <person name="Chen S."/>
            <person name="Zhou L."/>
            <person name="Zhou L."/>
            <person name="Ni X."/>
            <person name="Tian J."/>
            <person name="Zhou Y."/>
            <person name="Sheng Y."/>
            <person name="Liu T."/>
            <person name="Pan Y."/>
            <person name="Xia L."/>
            <person name="Li J."/>
            <person name="Zhao F."/>
            <person name="Cao W."/>
        </authorList>
    </citation>
    <scope>NUCLEOTIDE SEQUENCE</scope>
    <source>
        <strain evidence="2">Rsan-2018</strain>
        <tissue evidence="2">Larvae</tissue>
    </source>
</reference>
<organism evidence="2 3">
    <name type="scientific">Rhipicephalus sanguineus</name>
    <name type="common">Brown dog tick</name>
    <name type="synonym">Ixodes sanguineus</name>
    <dbReference type="NCBI Taxonomy" id="34632"/>
    <lineage>
        <taxon>Eukaryota</taxon>
        <taxon>Metazoa</taxon>
        <taxon>Ecdysozoa</taxon>
        <taxon>Arthropoda</taxon>
        <taxon>Chelicerata</taxon>
        <taxon>Arachnida</taxon>
        <taxon>Acari</taxon>
        <taxon>Parasitiformes</taxon>
        <taxon>Ixodida</taxon>
        <taxon>Ixodoidea</taxon>
        <taxon>Ixodidae</taxon>
        <taxon>Rhipicephalinae</taxon>
        <taxon>Rhipicephalus</taxon>
        <taxon>Rhipicephalus</taxon>
    </lineage>
</organism>
<comment type="caution">
    <text evidence="2">The sequence shown here is derived from an EMBL/GenBank/DDBJ whole genome shotgun (WGS) entry which is preliminary data.</text>
</comment>
<accession>A0A9D4PBX3</accession>
<keyword evidence="3" id="KW-1185">Reference proteome</keyword>